<dbReference type="PANTHER" id="PTHR36558">
    <property type="entry name" value="GLR1098 PROTEIN"/>
    <property type="match status" value="1"/>
</dbReference>
<accession>A0A564FTH1</accession>
<name>A0A564FTH1_9HYPH</name>
<dbReference type="EMBL" id="BPQI01000071">
    <property type="protein sequence ID" value="GJD56689.1"/>
    <property type="molecule type" value="Genomic_DNA"/>
</dbReference>
<dbReference type="Proteomes" id="UP000401717">
    <property type="component" value="Unassembled WGS sequence"/>
</dbReference>
<evidence type="ECO:0000259" key="1">
    <source>
        <dbReference type="Pfam" id="PF05685"/>
    </source>
</evidence>
<evidence type="ECO:0000313" key="5">
    <source>
        <dbReference type="Proteomes" id="UP001055303"/>
    </source>
</evidence>
<dbReference type="RefSeq" id="WP_144760538.1">
    <property type="nucleotide sequence ID" value="NZ_BPQI01000071.1"/>
</dbReference>
<sequence length="184" mass="20298">MSAEPKPRMSVDEFLAWAEDRPGRYELRNGRVVGMSLERARHADVKFAVQAALKAAIRRDGLPGRMLPDGMTVRIDQDTAYEPDALVYCGPRLDPGAVEVPNPVVLVEVLSPSTRGVDSGEKFSGYFRLPSVQHYLLVDPERRVVVHHRRGDGDLILSRIVSEGTLTLDPPGLGLALAELFEDL</sequence>
<feature type="domain" description="Putative restriction endonuclease" evidence="1">
    <location>
        <begin position="11"/>
        <end position="177"/>
    </location>
</feature>
<dbReference type="SUPFAM" id="SSF52980">
    <property type="entry name" value="Restriction endonuclease-like"/>
    <property type="match status" value="1"/>
</dbReference>
<dbReference type="OrthoDB" id="8452919at2"/>
<gene>
    <name evidence="2" type="ORF">IFDJLNFL_2586</name>
    <name evidence="3" type="ORF">MTDSW087_00839</name>
</gene>
<evidence type="ECO:0000313" key="2">
    <source>
        <dbReference type="EMBL" id="GJD56689.1"/>
    </source>
</evidence>
<dbReference type="Gene3D" id="3.90.1570.10">
    <property type="entry name" value="tt1808, chain A"/>
    <property type="match status" value="1"/>
</dbReference>
<reference evidence="3 4" key="1">
    <citation type="submission" date="2019-06" db="EMBL/GenBank/DDBJ databases">
        <authorList>
            <person name="Rodrigo-Torres L."/>
            <person name="Arahal R. D."/>
            <person name="Lucena T."/>
        </authorList>
    </citation>
    <scope>NUCLEOTIDE SEQUENCE [LARGE SCALE GENOMIC DNA]</scope>
    <source>
        <strain evidence="3 4">SW08-7</strain>
    </source>
</reference>
<dbReference type="InterPro" id="IPR012296">
    <property type="entry name" value="Nuclease_put_TT1808"/>
</dbReference>
<proteinExistence type="predicted"/>
<evidence type="ECO:0000313" key="3">
    <source>
        <dbReference type="EMBL" id="VUF11164.1"/>
    </source>
</evidence>
<dbReference type="PANTHER" id="PTHR36558:SF1">
    <property type="entry name" value="RESTRICTION ENDONUCLEASE DOMAIN-CONTAINING PROTEIN-RELATED"/>
    <property type="match status" value="1"/>
</dbReference>
<dbReference type="Pfam" id="PF05685">
    <property type="entry name" value="Uma2"/>
    <property type="match status" value="1"/>
</dbReference>
<protein>
    <recommendedName>
        <fullName evidence="1">Putative restriction endonuclease domain-containing protein</fullName>
    </recommendedName>
</protein>
<dbReference type="EMBL" id="CABFVH010000003">
    <property type="protein sequence ID" value="VUF11164.1"/>
    <property type="molecule type" value="Genomic_DNA"/>
</dbReference>
<dbReference type="Proteomes" id="UP001055303">
    <property type="component" value="Unassembled WGS sequence"/>
</dbReference>
<dbReference type="InterPro" id="IPR008538">
    <property type="entry name" value="Uma2"/>
</dbReference>
<reference evidence="2" key="2">
    <citation type="journal article" date="2021" name="Front. Microbiol.">
        <title>Comprehensive Comparative Genomics and Phenotyping of Methylobacterium Species.</title>
        <authorList>
            <person name="Alessa O."/>
            <person name="Ogura Y."/>
            <person name="Fujitani Y."/>
            <person name="Takami H."/>
            <person name="Hayashi T."/>
            <person name="Sahin N."/>
            <person name="Tani A."/>
        </authorList>
    </citation>
    <scope>NUCLEOTIDE SEQUENCE</scope>
    <source>
        <strain evidence="2">DSM 22415</strain>
    </source>
</reference>
<organism evidence="3 4">
    <name type="scientific">Methylobacterium dankookense</name>
    <dbReference type="NCBI Taxonomy" id="560405"/>
    <lineage>
        <taxon>Bacteria</taxon>
        <taxon>Pseudomonadati</taxon>
        <taxon>Pseudomonadota</taxon>
        <taxon>Alphaproteobacteria</taxon>
        <taxon>Hyphomicrobiales</taxon>
        <taxon>Methylobacteriaceae</taxon>
        <taxon>Methylobacterium</taxon>
    </lineage>
</organism>
<dbReference type="CDD" id="cd06260">
    <property type="entry name" value="DUF820-like"/>
    <property type="match status" value="1"/>
</dbReference>
<dbReference type="AlphaFoldDB" id="A0A564FTH1"/>
<keyword evidence="5" id="KW-1185">Reference proteome</keyword>
<reference evidence="2" key="3">
    <citation type="submission" date="2021-08" db="EMBL/GenBank/DDBJ databases">
        <authorList>
            <person name="Tani A."/>
            <person name="Ola A."/>
            <person name="Ogura Y."/>
            <person name="Katsura K."/>
            <person name="Hayashi T."/>
        </authorList>
    </citation>
    <scope>NUCLEOTIDE SEQUENCE</scope>
    <source>
        <strain evidence="2">DSM 22415</strain>
    </source>
</reference>
<dbReference type="InterPro" id="IPR011335">
    <property type="entry name" value="Restrct_endonuc-II-like"/>
</dbReference>
<evidence type="ECO:0000313" key="4">
    <source>
        <dbReference type="Proteomes" id="UP000401717"/>
    </source>
</evidence>